<feature type="compositionally biased region" description="Polar residues" evidence="1">
    <location>
        <begin position="74"/>
        <end position="95"/>
    </location>
</feature>
<keyword evidence="4" id="KW-1185">Reference proteome</keyword>
<feature type="compositionally biased region" description="Basic and acidic residues" evidence="1">
    <location>
        <begin position="43"/>
        <end position="70"/>
    </location>
</feature>
<proteinExistence type="predicted"/>
<reference evidence="3" key="1">
    <citation type="submission" date="2025-08" db="UniProtKB">
        <authorList>
            <consortium name="Ensembl"/>
        </authorList>
    </citation>
    <scope>IDENTIFICATION</scope>
</reference>
<evidence type="ECO:0000256" key="2">
    <source>
        <dbReference type="SAM" id="Phobius"/>
    </source>
</evidence>
<feature type="compositionally biased region" description="Basic and acidic residues" evidence="1">
    <location>
        <begin position="898"/>
        <end position="920"/>
    </location>
</feature>
<evidence type="ECO:0000313" key="4">
    <source>
        <dbReference type="Proteomes" id="UP000265000"/>
    </source>
</evidence>
<keyword evidence="2" id="KW-0812">Transmembrane</keyword>
<feature type="compositionally biased region" description="Basic and acidic residues" evidence="1">
    <location>
        <begin position="1031"/>
        <end position="1049"/>
    </location>
</feature>
<dbReference type="Proteomes" id="UP000265000">
    <property type="component" value="Unplaced"/>
</dbReference>
<feature type="compositionally biased region" description="Basic and acidic residues" evidence="1">
    <location>
        <begin position="497"/>
        <end position="508"/>
    </location>
</feature>
<feature type="compositionally biased region" description="Basic and acidic residues" evidence="1">
    <location>
        <begin position="595"/>
        <end position="631"/>
    </location>
</feature>
<protein>
    <submittedName>
        <fullName evidence="3">Zinc finger protein 638</fullName>
    </submittedName>
</protein>
<feature type="compositionally biased region" description="Low complexity" evidence="1">
    <location>
        <begin position="461"/>
        <end position="484"/>
    </location>
</feature>
<organism evidence="3 4">
    <name type="scientific">Fundulus heteroclitus</name>
    <name type="common">Killifish</name>
    <name type="synonym">Mummichog</name>
    <dbReference type="NCBI Taxonomy" id="8078"/>
    <lineage>
        <taxon>Eukaryota</taxon>
        <taxon>Metazoa</taxon>
        <taxon>Chordata</taxon>
        <taxon>Craniata</taxon>
        <taxon>Vertebrata</taxon>
        <taxon>Euteleostomi</taxon>
        <taxon>Actinopterygii</taxon>
        <taxon>Neopterygii</taxon>
        <taxon>Teleostei</taxon>
        <taxon>Neoteleostei</taxon>
        <taxon>Acanthomorphata</taxon>
        <taxon>Ovalentaria</taxon>
        <taxon>Atherinomorphae</taxon>
        <taxon>Cyprinodontiformes</taxon>
        <taxon>Fundulidae</taxon>
        <taxon>Fundulus</taxon>
    </lineage>
</organism>
<feature type="compositionally biased region" description="Polar residues" evidence="1">
    <location>
        <begin position="114"/>
        <end position="132"/>
    </location>
</feature>
<feature type="region of interest" description="Disordered" evidence="1">
    <location>
        <begin position="437"/>
        <end position="747"/>
    </location>
</feature>
<accession>A0A3Q2PR61</accession>
<feature type="compositionally biased region" description="Basic and acidic residues" evidence="1">
    <location>
        <begin position="638"/>
        <end position="648"/>
    </location>
</feature>
<feature type="compositionally biased region" description="Low complexity" evidence="1">
    <location>
        <begin position="519"/>
        <end position="538"/>
    </location>
</feature>
<feature type="transmembrane region" description="Helical" evidence="2">
    <location>
        <begin position="1126"/>
        <end position="1146"/>
    </location>
</feature>
<feature type="compositionally biased region" description="Polar residues" evidence="1">
    <location>
        <begin position="948"/>
        <end position="958"/>
    </location>
</feature>
<dbReference type="GeneTree" id="ENSGT01120000272067"/>
<dbReference type="Ensembl" id="ENSFHET00000023457.1">
    <property type="protein sequence ID" value="ENSFHEP00000015362.1"/>
    <property type="gene ID" value="ENSFHEG00000016992.1"/>
</dbReference>
<dbReference type="AlphaFoldDB" id="A0A3Q2PR61"/>
<evidence type="ECO:0000256" key="1">
    <source>
        <dbReference type="SAM" id="MobiDB-lite"/>
    </source>
</evidence>
<sequence>MQRDPRRQPSLLGSGPSFGSPSVNRGPLGGPIPSLLSLPMNFRPEKKETAAEEDAGRRLDCHTGRAREEAVPNFASQNSQFTNVQRNTYPSSNRGRPSFLTAPPTQEKRPFTVDSGSSSPDWASAGESSNMYSSASSGFRSSAIPATGGLRDYETSLSDKTGPPAEAFNPKYTSESATNILLHFGLQREDLEHLTAYPEDQLTPENLPFILRQIRLEKAERTQTAAQGPVLDPGEIASQVLKTSKVIDYGHTSQSELSSFEPLDEDTDLRQLEPEAPKSVPLKKPAPAPQALSKANLIRGVHPGRPGLVLIGSNTASGLGQQPTLPQGFPATQLTPSLLIPNCPTPAMRGPNQRDARTGVGVSKQEPTPAMMQDYTAATPRIFPHTCCLCRKECSNLKVSIRLQIFLLHWKVSLERFDELDFSSGDFVTVDEVNEDMDVPGVEGHPSSSKLTPRDKKGMQSSAARKSSTGSASSSPKSAKGSQSLRSTPVSANKKKSSSEPKKSEAKGHKTCSTGQKAQSNKSEPSSSGQGSHSSETSIKLSVKDQQEKKEIEQAKSDHKAPVESSAANSVEAELNSDSSAKMDVPTEGQSLQETDLKDETVEETKSKENEKKSDTDGKSTDEERGDENKQLLHSLSRKSDEQQNKEDAQDETTVTQTPEVEQDQILHQGGVQVVESTDNNKAQSDECDEMEVSGKLQDGTKDQAAAADDGDEGPSRMEKDNSSEKQEMSVKKDEARTKEMKKGGKSLGDCLVVVYDVLDATKDDLIPKTSAAEGSGRRRSARGNKKQTPAPVEEPKSGNEEETLTALDSVEEESRSDKPVVTRSTRGRRENATKKVEENTKKREDKTPTRRQRTPARDSKEKDGEKTPKTDVLSDTVETDTSKETDGVQDDQPITQEPRRGRPKKDNKSKKQIEPKGESVRQSVDSLKDECQERESETTDEMAADVNNVNSLDQTPQAAFGKASPKTNDETAAAAIDDLMNQGELSPEELKKRQAAEKTENEQEDGRSMERETGEQRSQSGGDGGGSGEMVRDEEQNREDVETAKEAASESEILNEIGAKAESEAATQEGMITEEGPQELVAEKEEDQKEEQGALEAQPQIQESQPEVWLTNSFRFSFSQKKGQMFALISSCCVSFFFFFFFRVCQN</sequence>
<reference evidence="3" key="2">
    <citation type="submission" date="2025-09" db="UniProtKB">
        <authorList>
            <consortium name="Ensembl"/>
        </authorList>
    </citation>
    <scope>IDENTIFICATION</scope>
</reference>
<name>A0A3Q2PR61_FUNHE</name>
<feature type="region of interest" description="Disordered" evidence="1">
    <location>
        <begin position="759"/>
        <end position="1105"/>
    </location>
</feature>
<evidence type="ECO:0000313" key="3">
    <source>
        <dbReference type="Ensembl" id="ENSFHEP00000015362.1"/>
    </source>
</evidence>
<feature type="compositionally biased region" description="Low complexity" evidence="1">
    <location>
        <begin position="9"/>
        <end position="22"/>
    </location>
</feature>
<feature type="compositionally biased region" description="Basic and acidic residues" evidence="1">
    <location>
        <begin position="989"/>
        <end position="1016"/>
    </location>
</feature>
<feature type="compositionally biased region" description="Basic and acidic residues" evidence="1">
    <location>
        <begin position="828"/>
        <end position="849"/>
    </location>
</feature>
<feature type="compositionally biased region" description="Low complexity" evidence="1">
    <location>
        <begin position="133"/>
        <end position="142"/>
    </location>
</feature>
<feature type="compositionally biased region" description="Basic and acidic residues" evidence="1">
    <location>
        <begin position="856"/>
        <end position="870"/>
    </location>
</feature>
<feature type="region of interest" description="Disordered" evidence="1">
    <location>
        <begin position="1"/>
        <end position="171"/>
    </location>
</feature>
<keyword evidence="2" id="KW-1133">Transmembrane helix</keyword>
<feature type="compositionally biased region" description="Basic and acidic residues" evidence="1">
    <location>
        <begin position="1082"/>
        <end position="1093"/>
    </location>
</feature>
<feature type="compositionally biased region" description="Basic and acidic residues" evidence="1">
    <location>
        <begin position="714"/>
        <end position="743"/>
    </location>
</feature>
<feature type="compositionally biased region" description="Basic and acidic residues" evidence="1">
    <location>
        <begin position="542"/>
        <end position="562"/>
    </location>
</feature>
<keyword evidence="2" id="KW-0472">Membrane</keyword>
<feature type="compositionally biased region" description="Basic and acidic residues" evidence="1">
    <location>
        <begin position="927"/>
        <end position="938"/>
    </location>
</feature>
<feature type="region of interest" description="Disordered" evidence="1">
    <location>
        <begin position="347"/>
        <end position="366"/>
    </location>
</feature>